<accession>A0ABW0R6H4</accession>
<dbReference type="RefSeq" id="WP_378114389.1">
    <property type="nucleotide sequence ID" value="NZ_JBHSNC010000057.1"/>
</dbReference>
<dbReference type="Pfam" id="PF04134">
    <property type="entry name" value="DCC1-like"/>
    <property type="match status" value="1"/>
</dbReference>
<dbReference type="PANTHER" id="PTHR33639">
    <property type="entry name" value="THIOL-DISULFIDE OXIDOREDUCTASE DCC"/>
    <property type="match status" value="1"/>
</dbReference>
<dbReference type="EMBL" id="JBHSNC010000057">
    <property type="protein sequence ID" value="MFC5532425.1"/>
    <property type="molecule type" value="Genomic_DNA"/>
</dbReference>
<dbReference type="Proteomes" id="UP001596108">
    <property type="component" value="Unassembled WGS sequence"/>
</dbReference>
<proteinExistence type="predicted"/>
<sequence length="151" mass="16861">MVHGNVGKTEKTLIALIDGECVMCSAISQWIIARDAAGAFRFASLQSPVGRRLMREGGMSENALNTFVLIDNGRYYTKSTAALKVLRKLGGKWRLLYSLIIIPKPLRNLGYDFIAKRRYRWFGKTDSCPLPTAQLRSRFIDQDTGADGSKS</sequence>
<name>A0ABW0R6H4_9BACL</name>
<reference evidence="2" key="1">
    <citation type="journal article" date="2019" name="Int. J. Syst. Evol. Microbiol.">
        <title>The Global Catalogue of Microorganisms (GCM) 10K type strain sequencing project: providing services to taxonomists for standard genome sequencing and annotation.</title>
        <authorList>
            <consortium name="The Broad Institute Genomics Platform"/>
            <consortium name="The Broad Institute Genome Sequencing Center for Infectious Disease"/>
            <person name="Wu L."/>
            <person name="Ma J."/>
        </authorList>
    </citation>
    <scope>NUCLEOTIDE SEQUENCE [LARGE SCALE GENOMIC DNA]</scope>
    <source>
        <strain evidence="2">CGMCC 1.18578</strain>
    </source>
</reference>
<dbReference type="InterPro" id="IPR052927">
    <property type="entry name" value="DCC_oxidoreductase"/>
</dbReference>
<protein>
    <submittedName>
        <fullName evidence="1">Thiol-disulfide oxidoreductase DCC family protein</fullName>
    </submittedName>
</protein>
<organism evidence="1 2">
    <name type="scientific">Cohnella yongneupensis</name>
    <dbReference type="NCBI Taxonomy" id="425006"/>
    <lineage>
        <taxon>Bacteria</taxon>
        <taxon>Bacillati</taxon>
        <taxon>Bacillota</taxon>
        <taxon>Bacilli</taxon>
        <taxon>Bacillales</taxon>
        <taxon>Paenibacillaceae</taxon>
        <taxon>Cohnella</taxon>
    </lineage>
</organism>
<gene>
    <name evidence="1" type="ORF">ACFPQ4_23665</name>
</gene>
<comment type="caution">
    <text evidence="1">The sequence shown here is derived from an EMBL/GenBank/DDBJ whole genome shotgun (WGS) entry which is preliminary data.</text>
</comment>
<dbReference type="InterPro" id="IPR007263">
    <property type="entry name" value="DCC1-like"/>
</dbReference>
<keyword evidence="2" id="KW-1185">Reference proteome</keyword>
<dbReference type="PANTHER" id="PTHR33639:SF2">
    <property type="entry name" value="DUF393 DOMAIN-CONTAINING PROTEIN"/>
    <property type="match status" value="1"/>
</dbReference>
<evidence type="ECO:0000313" key="1">
    <source>
        <dbReference type="EMBL" id="MFC5532425.1"/>
    </source>
</evidence>
<evidence type="ECO:0000313" key="2">
    <source>
        <dbReference type="Proteomes" id="UP001596108"/>
    </source>
</evidence>